<dbReference type="AlphaFoldDB" id="A0AA46BN33"/>
<name>A0AA46BN33_9MICO</name>
<reference evidence="8 9" key="1">
    <citation type="submission" date="2018-06" db="EMBL/GenBank/DDBJ databases">
        <authorList>
            <consortium name="Pathogen Informatics"/>
            <person name="Doyle S."/>
        </authorList>
    </citation>
    <scope>NUCLEOTIDE SEQUENCE [LARGE SCALE GENOMIC DNA]</scope>
    <source>
        <strain evidence="8 9">NCTC7915</strain>
    </source>
</reference>
<dbReference type="GO" id="GO:0046677">
    <property type="term" value="P:response to antibiotic"/>
    <property type="evidence" value="ECO:0007669"/>
    <property type="project" value="UniProtKB-KW"/>
</dbReference>
<feature type="transmembrane region" description="Helical" evidence="6">
    <location>
        <begin position="176"/>
        <end position="196"/>
    </location>
</feature>
<comment type="caution">
    <text evidence="8">The sequence shown here is derived from an EMBL/GenBank/DDBJ whole genome shotgun (WGS) entry which is preliminary data.</text>
</comment>
<feature type="transmembrane region" description="Helical" evidence="6">
    <location>
        <begin position="234"/>
        <end position="253"/>
    </location>
</feature>
<organism evidence="8 9">
    <name type="scientific">Dermatophilus congolensis</name>
    <dbReference type="NCBI Taxonomy" id="1863"/>
    <lineage>
        <taxon>Bacteria</taxon>
        <taxon>Bacillati</taxon>
        <taxon>Actinomycetota</taxon>
        <taxon>Actinomycetes</taxon>
        <taxon>Micrococcales</taxon>
        <taxon>Dermatophilaceae</taxon>
        <taxon>Dermatophilus</taxon>
    </lineage>
</organism>
<comment type="subcellular location">
    <subcellularLocation>
        <location evidence="6">Cell membrane</location>
        <topology evidence="6">Multi-pass membrane protein</topology>
    </subcellularLocation>
    <subcellularLocation>
        <location evidence="1">Membrane</location>
        <topology evidence="1">Multi-pass membrane protein</topology>
    </subcellularLocation>
</comment>
<evidence type="ECO:0000256" key="4">
    <source>
        <dbReference type="ARBA" id="ARBA00023136"/>
    </source>
</evidence>
<proteinExistence type="inferred from homology"/>
<dbReference type="InterPro" id="IPR013525">
    <property type="entry name" value="ABC2_TM"/>
</dbReference>
<dbReference type="PROSITE" id="PS51012">
    <property type="entry name" value="ABC_TM2"/>
    <property type="match status" value="1"/>
</dbReference>
<evidence type="ECO:0000259" key="7">
    <source>
        <dbReference type="PROSITE" id="PS51012"/>
    </source>
</evidence>
<keyword evidence="6" id="KW-1003">Cell membrane</keyword>
<evidence type="ECO:0000313" key="9">
    <source>
        <dbReference type="Proteomes" id="UP000254118"/>
    </source>
</evidence>
<dbReference type="PANTHER" id="PTHR43229">
    <property type="entry name" value="NODULATION PROTEIN J"/>
    <property type="match status" value="1"/>
</dbReference>
<evidence type="ECO:0000256" key="6">
    <source>
        <dbReference type="RuleBase" id="RU361157"/>
    </source>
</evidence>
<keyword evidence="5" id="KW-0046">Antibiotic resistance</keyword>
<dbReference type="PIRSF" id="PIRSF006648">
    <property type="entry name" value="DrrB"/>
    <property type="match status" value="1"/>
</dbReference>
<dbReference type="PANTHER" id="PTHR43229:SF2">
    <property type="entry name" value="NODULATION PROTEIN J"/>
    <property type="match status" value="1"/>
</dbReference>
<comment type="similarity">
    <text evidence="6">Belongs to the ABC-2 integral membrane protein family.</text>
</comment>
<evidence type="ECO:0000313" key="8">
    <source>
        <dbReference type="EMBL" id="STD09143.1"/>
    </source>
</evidence>
<sequence>MSVTTTTPCGPAPRRTIILSHARFELGTLLRNGEQLLVSLILPLLALAAFTYINLPTSHATNHTPINLITPGVLALAITSTAFTGQAISTGFDRRNGVLRYLGVTPLGRTGLIWAKAIAVLTLEIIQLLIISAAALALGWRPEPLSFLLFVPTWILGTWCFVAFALLLAGTLRAEAVLALANLIWVLLVGLGGVLFPPALLPTWLAPVISWLPAAALGESSRAALLNNMTDPTALILLAAWATLATWAAAHFFRWSD</sequence>
<feature type="domain" description="ABC transmembrane type-2" evidence="7">
    <location>
        <begin position="34"/>
        <end position="256"/>
    </location>
</feature>
<keyword evidence="6" id="KW-0813">Transport</keyword>
<dbReference type="Proteomes" id="UP000254118">
    <property type="component" value="Unassembled WGS sequence"/>
</dbReference>
<dbReference type="RefSeq" id="WP_115030516.1">
    <property type="nucleotide sequence ID" value="NZ_UFYA01000001.1"/>
</dbReference>
<evidence type="ECO:0000256" key="3">
    <source>
        <dbReference type="ARBA" id="ARBA00022989"/>
    </source>
</evidence>
<protein>
    <recommendedName>
        <fullName evidence="6">Transport permease protein</fullName>
    </recommendedName>
</protein>
<feature type="transmembrane region" description="Helical" evidence="6">
    <location>
        <begin position="36"/>
        <end position="53"/>
    </location>
</feature>
<dbReference type="InterPro" id="IPR051784">
    <property type="entry name" value="Nod_factor_ABC_transporter"/>
</dbReference>
<evidence type="ECO:0000256" key="2">
    <source>
        <dbReference type="ARBA" id="ARBA00022692"/>
    </source>
</evidence>
<evidence type="ECO:0000256" key="5">
    <source>
        <dbReference type="ARBA" id="ARBA00023251"/>
    </source>
</evidence>
<dbReference type="GO" id="GO:0140359">
    <property type="term" value="F:ABC-type transporter activity"/>
    <property type="evidence" value="ECO:0007669"/>
    <property type="project" value="InterPro"/>
</dbReference>
<dbReference type="InterPro" id="IPR047817">
    <property type="entry name" value="ABC2_TM_bact-type"/>
</dbReference>
<gene>
    <name evidence="8" type="ORF">NCTC7915_01145</name>
</gene>
<keyword evidence="2 6" id="KW-0812">Transmembrane</keyword>
<evidence type="ECO:0000256" key="1">
    <source>
        <dbReference type="ARBA" id="ARBA00004141"/>
    </source>
</evidence>
<dbReference type="Pfam" id="PF01061">
    <property type="entry name" value="ABC2_membrane"/>
    <property type="match status" value="1"/>
</dbReference>
<feature type="transmembrane region" description="Helical" evidence="6">
    <location>
        <begin position="73"/>
        <end position="92"/>
    </location>
</feature>
<dbReference type="GO" id="GO:0043190">
    <property type="term" value="C:ATP-binding cassette (ABC) transporter complex"/>
    <property type="evidence" value="ECO:0007669"/>
    <property type="project" value="InterPro"/>
</dbReference>
<feature type="transmembrane region" description="Helical" evidence="6">
    <location>
        <begin position="113"/>
        <end position="140"/>
    </location>
</feature>
<keyword evidence="3 6" id="KW-1133">Transmembrane helix</keyword>
<feature type="transmembrane region" description="Helical" evidence="6">
    <location>
        <begin position="146"/>
        <end position="169"/>
    </location>
</feature>
<dbReference type="EMBL" id="UFYA01000001">
    <property type="protein sequence ID" value="STD09143.1"/>
    <property type="molecule type" value="Genomic_DNA"/>
</dbReference>
<dbReference type="InterPro" id="IPR000412">
    <property type="entry name" value="ABC_2_transport"/>
</dbReference>
<accession>A0AA46BN33</accession>
<keyword evidence="4 6" id="KW-0472">Membrane</keyword>